<feature type="transmembrane region" description="Helical" evidence="10">
    <location>
        <begin position="397"/>
        <end position="416"/>
    </location>
</feature>
<feature type="transmembrane region" description="Helical" evidence="10">
    <location>
        <begin position="15"/>
        <end position="40"/>
    </location>
</feature>
<dbReference type="Pfam" id="PF07690">
    <property type="entry name" value="MFS_1"/>
    <property type="match status" value="1"/>
</dbReference>
<evidence type="ECO:0000256" key="4">
    <source>
        <dbReference type="ARBA" id="ARBA00022475"/>
    </source>
</evidence>
<comment type="similarity">
    <text evidence="2">Belongs to the major facilitator superfamily. Metabolite:H+ Symporter (MHS) family (TC 2.A.1.6) family.</text>
</comment>
<feature type="transmembrane region" description="Helical" evidence="10">
    <location>
        <begin position="307"/>
        <end position="326"/>
    </location>
</feature>
<feature type="domain" description="Major facilitator superfamily (MFS) profile" evidence="11">
    <location>
        <begin position="14"/>
        <end position="420"/>
    </location>
</feature>
<accession>A0ABP9NS24</accession>
<comment type="subcellular location">
    <subcellularLocation>
        <location evidence="1">Cell membrane</location>
        <topology evidence="1">Multi-pass membrane protein</topology>
    </subcellularLocation>
</comment>
<dbReference type="Proteomes" id="UP001500804">
    <property type="component" value="Unassembled WGS sequence"/>
</dbReference>
<keyword evidence="5 10" id="KW-0812">Transmembrane</keyword>
<feature type="transmembrane region" description="Helical" evidence="10">
    <location>
        <begin position="186"/>
        <end position="205"/>
    </location>
</feature>
<comment type="caution">
    <text evidence="12">The sequence shown here is derived from an EMBL/GenBank/DDBJ whole genome shotgun (WGS) entry which is preliminary data.</text>
</comment>
<feature type="transmembrane region" description="Helical" evidence="10">
    <location>
        <begin position="151"/>
        <end position="174"/>
    </location>
</feature>
<dbReference type="InterPro" id="IPR051084">
    <property type="entry name" value="H+-coupled_symporters"/>
</dbReference>
<dbReference type="PANTHER" id="PTHR43528">
    <property type="entry name" value="ALPHA-KETOGLUTARATE PERMEASE"/>
    <property type="match status" value="1"/>
</dbReference>
<keyword evidence="6" id="KW-0769">Symport</keyword>
<evidence type="ECO:0000256" key="5">
    <source>
        <dbReference type="ARBA" id="ARBA00022692"/>
    </source>
</evidence>
<dbReference type="EMBL" id="BAABJO010000026">
    <property type="protein sequence ID" value="GAA5132848.1"/>
    <property type="molecule type" value="Genomic_DNA"/>
</dbReference>
<dbReference type="Gene3D" id="1.20.1250.20">
    <property type="entry name" value="MFS general substrate transporter like domains"/>
    <property type="match status" value="2"/>
</dbReference>
<evidence type="ECO:0000256" key="10">
    <source>
        <dbReference type="SAM" id="Phobius"/>
    </source>
</evidence>
<feature type="transmembrane region" description="Helical" evidence="10">
    <location>
        <begin position="244"/>
        <end position="268"/>
    </location>
</feature>
<dbReference type="InterPro" id="IPR011701">
    <property type="entry name" value="MFS"/>
</dbReference>
<evidence type="ECO:0000313" key="13">
    <source>
        <dbReference type="Proteomes" id="UP001500804"/>
    </source>
</evidence>
<reference evidence="13" key="1">
    <citation type="journal article" date="2019" name="Int. J. Syst. Evol. Microbiol.">
        <title>The Global Catalogue of Microorganisms (GCM) 10K type strain sequencing project: providing services to taxonomists for standard genome sequencing and annotation.</title>
        <authorList>
            <consortium name="The Broad Institute Genomics Platform"/>
            <consortium name="The Broad Institute Genome Sequencing Center for Infectious Disease"/>
            <person name="Wu L."/>
            <person name="Ma J."/>
        </authorList>
    </citation>
    <scope>NUCLEOTIDE SEQUENCE [LARGE SCALE GENOMIC DNA]</scope>
    <source>
        <strain evidence="13">JCM 18302</strain>
    </source>
</reference>
<gene>
    <name evidence="12" type="ORF">GCM10023320_58130</name>
</gene>
<dbReference type="InterPro" id="IPR020846">
    <property type="entry name" value="MFS_dom"/>
</dbReference>
<feature type="transmembrane region" description="Helical" evidence="10">
    <location>
        <begin position="274"/>
        <end position="295"/>
    </location>
</feature>
<protein>
    <submittedName>
        <fullName evidence="12">MFS transporter</fullName>
    </submittedName>
</protein>
<feature type="transmembrane region" description="Helical" evidence="10">
    <location>
        <begin position="52"/>
        <end position="74"/>
    </location>
</feature>
<keyword evidence="7 10" id="KW-1133">Transmembrane helix</keyword>
<evidence type="ECO:0000259" key="11">
    <source>
        <dbReference type="PROSITE" id="PS50850"/>
    </source>
</evidence>
<organism evidence="12 13">
    <name type="scientific">Pseudonocardia adelaidensis</name>
    <dbReference type="NCBI Taxonomy" id="648754"/>
    <lineage>
        <taxon>Bacteria</taxon>
        <taxon>Bacillati</taxon>
        <taxon>Actinomycetota</taxon>
        <taxon>Actinomycetes</taxon>
        <taxon>Pseudonocardiales</taxon>
        <taxon>Pseudonocardiaceae</taxon>
        <taxon>Pseudonocardia</taxon>
    </lineage>
</organism>
<name>A0ABP9NS24_9PSEU</name>
<proteinExistence type="inferred from homology"/>
<dbReference type="SUPFAM" id="SSF103473">
    <property type="entry name" value="MFS general substrate transporter"/>
    <property type="match status" value="1"/>
</dbReference>
<sequence>MTPVPDARRGARRALLAIGFGHALEWYDWGIYAIFVPFFAARFFDPGDQVSAVLSSLAVFAVGFVARPLGGLVVGRLADRVGRRPMMALTVGGMAAASLLIGISPTYATIGVGASVVLVVARVVQGLATGGELPSAQTYLAEAAPPQRRGLWSSVIYIASVGGNTIGVLLGLVLSLTLTTEQMAGFGWRIPFVVGGVLGLVALWIRRSLEESEVFTREAAVGPGARPPRIWPEIVRHRREAAQVVGLSIGFTVVYYSWVIAAPAYAISELGIDSSAALLAGVLASLVLIAVQPAWGALSDRIGRRPVLLISSVGTAALLFPLQAMVRDAVQLGVAMAIAMVFIGAGVAILPAAYAEMFPTRIRAVGLAVPYSIAVAAFGGTAPYLQTWVGTTLGRPAFTAYVVALLVVTAATVLTLREGRATDLAGPRPAGSAPGREGGEREPARPAA</sequence>
<keyword evidence="8 10" id="KW-0472">Membrane</keyword>
<dbReference type="PANTHER" id="PTHR43528:SF1">
    <property type="entry name" value="ALPHA-KETOGLUTARATE PERMEASE"/>
    <property type="match status" value="1"/>
</dbReference>
<dbReference type="RefSeq" id="WP_345609182.1">
    <property type="nucleotide sequence ID" value="NZ_BAABJO010000026.1"/>
</dbReference>
<evidence type="ECO:0000256" key="8">
    <source>
        <dbReference type="ARBA" id="ARBA00023136"/>
    </source>
</evidence>
<evidence type="ECO:0000256" key="2">
    <source>
        <dbReference type="ARBA" id="ARBA00008240"/>
    </source>
</evidence>
<feature type="transmembrane region" description="Helical" evidence="10">
    <location>
        <begin position="332"/>
        <end position="353"/>
    </location>
</feature>
<evidence type="ECO:0000313" key="12">
    <source>
        <dbReference type="EMBL" id="GAA5132848.1"/>
    </source>
</evidence>
<feature type="transmembrane region" description="Helical" evidence="10">
    <location>
        <begin position="86"/>
        <end position="104"/>
    </location>
</feature>
<feature type="transmembrane region" description="Helical" evidence="10">
    <location>
        <begin position="110"/>
        <end position="130"/>
    </location>
</feature>
<evidence type="ECO:0000256" key="3">
    <source>
        <dbReference type="ARBA" id="ARBA00022448"/>
    </source>
</evidence>
<dbReference type="InterPro" id="IPR005829">
    <property type="entry name" value="Sugar_transporter_CS"/>
</dbReference>
<keyword evidence="13" id="KW-1185">Reference proteome</keyword>
<dbReference type="InterPro" id="IPR036259">
    <property type="entry name" value="MFS_trans_sf"/>
</dbReference>
<dbReference type="PROSITE" id="PS00217">
    <property type="entry name" value="SUGAR_TRANSPORT_2"/>
    <property type="match status" value="1"/>
</dbReference>
<keyword evidence="4" id="KW-1003">Cell membrane</keyword>
<evidence type="ECO:0000256" key="6">
    <source>
        <dbReference type="ARBA" id="ARBA00022847"/>
    </source>
</evidence>
<keyword evidence="3" id="KW-0813">Transport</keyword>
<feature type="transmembrane region" description="Helical" evidence="10">
    <location>
        <begin position="365"/>
        <end position="385"/>
    </location>
</feature>
<evidence type="ECO:0000256" key="9">
    <source>
        <dbReference type="SAM" id="MobiDB-lite"/>
    </source>
</evidence>
<feature type="compositionally biased region" description="Basic and acidic residues" evidence="9">
    <location>
        <begin position="437"/>
        <end position="448"/>
    </location>
</feature>
<dbReference type="PROSITE" id="PS50850">
    <property type="entry name" value="MFS"/>
    <property type="match status" value="1"/>
</dbReference>
<dbReference type="PROSITE" id="PS00216">
    <property type="entry name" value="SUGAR_TRANSPORT_1"/>
    <property type="match status" value="1"/>
</dbReference>
<evidence type="ECO:0000256" key="7">
    <source>
        <dbReference type="ARBA" id="ARBA00022989"/>
    </source>
</evidence>
<feature type="region of interest" description="Disordered" evidence="9">
    <location>
        <begin position="424"/>
        <end position="448"/>
    </location>
</feature>
<evidence type="ECO:0000256" key="1">
    <source>
        <dbReference type="ARBA" id="ARBA00004651"/>
    </source>
</evidence>